<keyword evidence="4" id="KW-1185">Reference proteome</keyword>
<feature type="compositionally biased region" description="Basic and acidic residues" evidence="1">
    <location>
        <begin position="131"/>
        <end position="148"/>
    </location>
</feature>
<accession>A0A1H3A2N2</accession>
<reference evidence="4" key="1">
    <citation type="submission" date="2016-10" db="EMBL/GenBank/DDBJ databases">
        <authorList>
            <person name="Varghese N."/>
            <person name="Submissions S."/>
        </authorList>
    </citation>
    <scope>NUCLEOTIDE SEQUENCE [LARGE SCALE GENOMIC DNA]</scope>
    <source>
        <strain evidence="4">DSM 217</strain>
    </source>
</reference>
<feature type="signal peptide" evidence="2">
    <location>
        <begin position="1"/>
        <end position="19"/>
    </location>
</feature>
<feature type="chain" id="PRO_5011575621" evidence="2">
    <location>
        <begin position="20"/>
        <end position="227"/>
    </location>
</feature>
<dbReference type="AlphaFoldDB" id="A0A1H3A2N2"/>
<evidence type="ECO:0000313" key="4">
    <source>
        <dbReference type="Proteomes" id="UP000198816"/>
    </source>
</evidence>
<evidence type="ECO:0000313" key="3">
    <source>
        <dbReference type="EMBL" id="SDX23508.1"/>
    </source>
</evidence>
<feature type="region of interest" description="Disordered" evidence="1">
    <location>
        <begin position="129"/>
        <end position="165"/>
    </location>
</feature>
<dbReference type="Proteomes" id="UP000198816">
    <property type="component" value="Unassembled WGS sequence"/>
</dbReference>
<organism evidence="3 4">
    <name type="scientific">Thiocapsa roseopersicina</name>
    <dbReference type="NCBI Taxonomy" id="1058"/>
    <lineage>
        <taxon>Bacteria</taxon>
        <taxon>Pseudomonadati</taxon>
        <taxon>Pseudomonadota</taxon>
        <taxon>Gammaproteobacteria</taxon>
        <taxon>Chromatiales</taxon>
        <taxon>Chromatiaceae</taxon>
        <taxon>Thiocapsa</taxon>
    </lineage>
</organism>
<name>A0A1H3A2N2_THIRO</name>
<evidence type="ECO:0000256" key="2">
    <source>
        <dbReference type="SAM" id="SignalP"/>
    </source>
</evidence>
<dbReference type="EMBL" id="FNNZ01000018">
    <property type="protein sequence ID" value="SDX23508.1"/>
    <property type="molecule type" value="Genomic_DNA"/>
</dbReference>
<evidence type="ECO:0000256" key="1">
    <source>
        <dbReference type="SAM" id="MobiDB-lite"/>
    </source>
</evidence>
<protein>
    <submittedName>
        <fullName evidence="3">Uncharacterized protein</fullName>
    </submittedName>
</protein>
<sequence length="227" mass="24663">MVRIVPVALGVLAFELVAAAPAPGILLYAATPDEAKDFAIASAYGRGWSVPVVGETTVEIEQILEESDPDDPLASRRLIRISAVFVAEDSGTRVLLRAREVQTSTNGEEWSTDVTERYAENLGNALSSLRSKWDGHRDTGQSKTREPARPPATGGESADRAAETGAGPVGTWAYYAERYAESRGCVLTDAETTLEASGPDWERHRIRCRDGRSLHVHCHLGDCTTRR</sequence>
<gene>
    <name evidence="3" type="ORF">SAMN05421783_11811</name>
</gene>
<keyword evidence="2" id="KW-0732">Signal</keyword>
<proteinExistence type="predicted"/>
<dbReference type="RefSeq" id="WP_093034972.1">
    <property type="nucleotide sequence ID" value="NZ_FNNZ01000018.1"/>
</dbReference>
<dbReference type="OrthoDB" id="5768256at2"/>